<reference evidence="2 3" key="1">
    <citation type="submission" date="2023-05" db="EMBL/GenBank/DDBJ databases">
        <title>A 100% complete, gapless, phased diploid assembly of the Scenedesmus obliquus UTEX 3031 genome.</title>
        <authorList>
            <person name="Biondi T.C."/>
            <person name="Hanschen E.R."/>
            <person name="Kwon T."/>
            <person name="Eng W."/>
            <person name="Kruse C.P.S."/>
            <person name="Koehler S.I."/>
            <person name="Kunde Y."/>
            <person name="Gleasner C.D."/>
            <person name="You Mak K.T."/>
            <person name="Polle J."/>
            <person name="Hovde B.T."/>
            <person name="Starkenburg S.R."/>
        </authorList>
    </citation>
    <scope>NUCLEOTIDE SEQUENCE [LARGE SCALE GENOMIC DNA]</scope>
    <source>
        <strain evidence="2 3">DOE0152z</strain>
    </source>
</reference>
<evidence type="ECO:0000256" key="1">
    <source>
        <dbReference type="SAM" id="MobiDB-lite"/>
    </source>
</evidence>
<dbReference type="EMBL" id="CP126209">
    <property type="protein sequence ID" value="WIA10823.1"/>
    <property type="molecule type" value="Genomic_DNA"/>
</dbReference>
<keyword evidence="3" id="KW-1185">Reference proteome</keyword>
<feature type="region of interest" description="Disordered" evidence="1">
    <location>
        <begin position="195"/>
        <end position="241"/>
    </location>
</feature>
<sequence>MAQDVARRIFEMACSQRASEAEQRRAASKRLIRFELHASVELPADEAEVEEFEETVRVQIETRAPGIVLHSQPTAQPGSSHHWHLEYEGMQYDITEFPQGVSFVLRCVVDTLLSRFSEQLIDKGVFEAMDTRLEVELCAFTCFGSSLLPTTDQQQQAPSGVRPWRHTFGRLFCFPNTLEASYEAAMQRAAPQAGQYSGYSPKPTCRAAPQAGQYSGPAQAPPNPQTARSKPAPSPGPANHQPAAAQMLHHLALPHHAADRSCQPRAHYYCRHTDRSNSSAS</sequence>
<gene>
    <name evidence="2" type="ORF">OEZ85_010989</name>
</gene>
<proteinExistence type="predicted"/>
<evidence type="ECO:0000313" key="2">
    <source>
        <dbReference type="EMBL" id="WIA10823.1"/>
    </source>
</evidence>
<accession>A0ABY8TR11</accession>
<evidence type="ECO:0000313" key="3">
    <source>
        <dbReference type="Proteomes" id="UP001244341"/>
    </source>
</evidence>
<name>A0ABY8TR11_TETOB</name>
<dbReference type="Proteomes" id="UP001244341">
    <property type="component" value="Chromosome 2b"/>
</dbReference>
<organism evidence="2 3">
    <name type="scientific">Tetradesmus obliquus</name>
    <name type="common">Green alga</name>
    <name type="synonym">Acutodesmus obliquus</name>
    <dbReference type="NCBI Taxonomy" id="3088"/>
    <lineage>
        <taxon>Eukaryota</taxon>
        <taxon>Viridiplantae</taxon>
        <taxon>Chlorophyta</taxon>
        <taxon>core chlorophytes</taxon>
        <taxon>Chlorophyceae</taxon>
        <taxon>CS clade</taxon>
        <taxon>Sphaeropleales</taxon>
        <taxon>Scenedesmaceae</taxon>
        <taxon>Tetradesmus</taxon>
    </lineage>
</organism>
<protein>
    <submittedName>
        <fullName evidence="2">Uncharacterized protein</fullName>
    </submittedName>
</protein>